<organism evidence="2">
    <name type="scientific">Sesamum radiatum</name>
    <name type="common">Black benniseed</name>
    <dbReference type="NCBI Taxonomy" id="300843"/>
    <lineage>
        <taxon>Eukaryota</taxon>
        <taxon>Viridiplantae</taxon>
        <taxon>Streptophyta</taxon>
        <taxon>Embryophyta</taxon>
        <taxon>Tracheophyta</taxon>
        <taxon>Spermatophyta</taxon>
        <taxon>Magnoliopsida</taxon>
        <taxon>eudicotyledons</taxon>
        <taxon>Gunneridae</taxon>
        <taxon>Pentapetalae</taxon>
        <taxon>asterids</taxon>
        <taxon>lamiids</taxon>
        <taxon>Lamiales</taxon>
        <taxon>Pedaliaceae</taxon>
        <taxon>Sesamum</taxon>
    </lineage>
</organism>
<reference evidence="2" key="1">
    <citation type="submission" date="2020-06" db="EMBL/GenBank/DDBJ databases">
        <authorList>
            <person name="Li T."/>
            <person name="Hu X."/>
            <person name="Zhang T."/>
            <person name="Song X."/>
            <person name="Zhang H."/>
            <person name="Dai N."/>
            <person name="Sheng W."/>
            <person name="Hou X."/>
            <person name="Wei L."/>
        </authorList>
    </citation>
    <scope>NUCLEOTIDE SEQUENCE</scope>
    <source>
        <strain evidence="2">G02</strain>
        <tissue evidence="2">Leaf</tissue>
    </source>
</reference>
<feature type="compositionally biased region" description="Basic and acidic residues" evidence="1">
    <location>
        <begin position="1"/>
        <end position="19"/>
    </location>
</feature>
<comment type="caution">
    <text evidence="2">The sequence shown here is derived from an EMBL/GenBank/DDBJ whole genome shotgun (WGS) entry which is preliminary data.</text>
</comment>
<reference evidence="2" key="2">
    <citation type="journal article" date="2024" name="Plant">
        <title>Genomic evolution and insights into agronomic trait innovations of Sesamum species.</title>
        <authorList>
            <person name="Miao H."/>
            <person name="Wang L."/>
            <person name="Qu L."/>
            <person name="Liu H."/>
            <person name="Sun Y."/>
            <person name="Le M."/>
            <person name="Wang Q."/>
            <person name="Wei S."/>
            <person name="Zheng Y."/>
            <person name="Lin W."/>
            <person name="Duan Y."/>
            <person name="Cao H."/>
            <person name="Xiong S."/>
            <person name="Wang X."/>
            <person name="Wei L."/>
            <person name="Li C."/>
            <person name="Ma Q."/>
            <person name="Ju M."/>
            <person name="Zhao R."/>
            <person name="Li G."/>
            <person name="Mu C."/>
            <person name="Tian Q."/>
            <person name="Mei H."/>
            <person name="Zhang T."/>
            <person name="Gao T."/>
            <person name="Zhang H."/>
        </authorList>
    </citation>
    <scope>NUCLEOTIDE SEQUENCE</scope>
    <source>
        <strain evidence="2">G02</strain>
    </source>
</reference>
<accession>A0AAW2MUR8</accession>
<dbReference type="AlphaFoldDB" id="A0AAW2MUR8"/>
<evidence type="ECO:0000256" key="1">
    <source>
        <dbReference type="SAM" id="MobiDB-lite"/>
    </source>
</evidence>
<dbReference type="EMBL" id="JACGWJ010000021">
    <property type="protein sequence ID" value="KAL0335475.1"/>
    <property type="molecule type" value="Genomic_DNA"/>
</dbReference>
<feature type="compositionally biased region" description="Basic residues" evidence="1">
    <location>
        <begin position="20"/>
        <end position="29"/>
    </location>
</feature>
<protein>
    <submittedName>
        <fullName evidence="2">Uncharacterized protein</fullName>
    </submittedName>
</protein>
<feature type="compositionally biased region" description="Basic and acidic residues" evidence="1">
    <location>
        <begin position="52"/>
        <end position="65"/>
    </location>
</feature>
<name>A0AAW2MUR8_SESRA</name>
<feature type="region of interest" description="Disordered" evidence="1">
    <location>
        <begin position="1"/>
        <end position="65"/>
    </location>
</feature>
<gene>
    <name evidence="2" type="ORF">Sradi_4759400</name>
</gene>
<evidence type="ECO:0000313" key="2">
    <source>
        <dbReference type="EMBL" id="KAL0335475.1"/>
    </source>
</evidence>
<proteinExistence type="predicted"/>
<sequence length="65" mass="7554">MREDIKHLPLLKENHPKKESLKRKERIKHIPSFGRKPQEEKGGRALLPPEGCHPEKKEPRIDKGG</sequence>